<dbReference type="RefSeq" id="WP_377245056.1">
    <property type="nucleotide sequence ID" value="NZ_JBHLXP010000003.1"/>
</dbReference>
<dbReference type="EMBL" id="JBHLXP010000003">
    <property type="protein sequence ID" value="MFC0049365.1"/>
    <property type="molecule type" value="Genomic_DNA"/>
</dbReference>
<comment type="caution">
    <text evidence="2">The sequence shown here is derived from an EMBL/GenBank/DDBJ whole genome shotgun (WGS) entry which is preliminary data.</text>
</comment>
<protein>
    <submittedName>
        <fullName evidence="2">DUF4198 domain-containing protein</fullName>
    </submittedName>
</protein>
<keyword evidence="1" id="KW-0732">Signal</keyword>
<evidence type="ECO:0000256" key="1">
    <source>
        <dbReference type="SAM" id="SignalP"/>
    </source>
</evidence>
<dbReference type="Proteomes" id="UP001589813">
    <property type="component" value="Unassembled WGS sequence"/>
</dbReference>
<organism evidence="2 3">
    <name type="scientific">Rheinheimera tilapiae</name>
    <dbReference type="NCBI Taxonomy" id="875043"/>
    <lineage>
        <taxon>Bacteria</taxon>
        <taxon>Pseudomonadati</taxon>
        <taxon>Pseudomonadota</taxon>
        <taxon>Gammaproteobacteria</taxon>
        <taxon>Chromatiales</taxon>
        <taxon>Chromatiaceae</taxon>
        <taxon>Rheinheimera</taxon>
    </lineage>
</organism>
<gene>
    <name evidence="2" type="ORF">ACFFJP_13800</name>
</gene>
<dbReference type="InterPro" id="IPR019613">
    <property type="entry name" value="DUF4198"/>
</dbReference>
<keyword evidence="3" id="KW-1185">Reference proteome</keyword>
<feature type="chain" id="PRO_5046476498" evidence="1">
    <location>
        <begin position="22"/>
        <end position="264"/>
    </location>
</feature>
<evidence type="ECO:0000313" key="3">
    <source>
        <dbReference type="Proteomes" id="UP001589813"/>
    </source>
</evidence>
<sequence length="264" mass="28300">MSKKNLLLALCCALPLTAAKAHVPYLAPASFEPVRGWVSLEAAFAEQFFLPEAKFDQSEFQVTGPDGVVRAPKELVAVKSRTVLDDELKTDGTYKYSTGQRFGAVFHSYVLNGKTENSREPNFVLPKGATLKAHFQSVTRAETYISKGKPDLPALKASGKGLELQFVSHPNDLYAGQPVNGLLLLDGKPLANGTLELHRAASAQASQDKTAPLPVSTNANGEFTLTPPQAGTYLLLARHRAAAPQGAKAPLYSYTSTAVFEAAE</sequence>
<reference evidence="2 3" key="1">
    <citation type="submission" date="2024-09" db="EMBL/GenBank/DDBJ databases">
        <authorList>
            <person name="Sun Q."/>
            <person name="Mori K."/>
        </authorList>
    </citation>
    <scope>NUCLEOTIDE SEQUENCE [LARGE SCALE GENOMIC DNA]</scope>
    <source>
        <strain evidence="2 3">KCTC 23315</strain>
    </source>
</reference>
<dbReference type="Pfam" id="PF10670">
    <property type="entry name" value="DUF4198"/>
    <property type="match status" value="1"/>
</dbReference>
<evidence type="ECO:0000313" key="2">
    <source>
        <dbReference type="EMBL" id="MFC0049365.1"/>
    </source>
</evidence>
<feature type="signal peptide" evidence="1">
    <location>
        <begin position="1"/>
        <end position="21"/>
    </location>
</feature>
<name>A0ABV6BET5_9GAMM</name>
<proteinExistence type="predicted"/>
<accession>A0ABV6BET5</accession>